<keyword evidence="4" id="KW-1185">Reference proteome</keyword>
<gene>
    <name evidence="3" type="ORF">DERYTH_LOCUS12152</name>
</gene>
<evidence type="ECO:0000256" key="1">
    <source>
        <dbReference type="ARBA" id="ARBA00005701"/>
    </source>
</evidence>
<reference evidence="3" key="1">
    <citation type="submission" date="2021-06" db="EMBL/GenBank/DDBJ databases">
        <authorList>
            <person name="Kallberg Y."/>
            <person name="Tangrot J."/>
            <person name="Rosling A."/>
        </authorList>
    </citation>
    <scope>NUCLEOTIDE SEQUENCE</scope>
    <source>
        <strain evidence="3">MA453B</strain>
    </source>
</reference>
<sequence>MKLITHFLSSSRRTAIRPFFRSYTTDPPLKRPRPGPIPLGDPKEQKEFEELVRKNQGSFTSAIMAVEEEELQAHPDAREKLPTEFEGEKNPVTGEIGGPKQDPLKHGDWSYGSRALVKKLIGGGDSSNSTERNIDDNAHKSTRGKKKNRWKIPPGLTEKEARILKKVKKRAEFLDIGLCVCCCLKVGLDPILGLIPVVGDFMSTFLSLMLIKTAKEVDLPKYVISQMVFNVFIDFMLGLVPVIGDVFDFLYQANIRNAILLENFLVDRAKNRSVVMEDGSVEVLHQPERPEKAAPGRDRSGRY</sequence>
<feature type="region of interest" description="Disordered" evidence="2">
    <location>
        <begin position="19"/>
        <end position="46"/>
    </location>
</feature>
<dbReference type="OrthoDB" id="2103474at2759"/>
<dbReference type="PANTHER" id="PTHR35519:SF2">
    <property type="entry name" value="PH DOMAIN PROTEIN"/>
    <property type="match status" value="1"/>
</dbReference>
<comment type="similarity">
    <text evidence="1">Belongs to the SDHAF4 family.</text>
</comment>
<organism evidence="3 4">
    <name type="scientific">Dentiscutata erythropus</name>
    <dbReference type="NCBI Taxonomy" id="1348616"/>
    <lineage>
        <taxon>Eukaryota</taxon>
        <taxon>Fungi</taxon>
        <taxon>Fungi incertae sedis</taxon>
        <taxon>Mucoromycota</taxon>
        <taxon>Glomeromycotina</taxon>
        <taxon>Glomeromycetes</taxon>
        <taxon>Diversisporales</taxon>
        <taxon>Gigasporaceae</taxon>
        <taxon>Dentiscutata</taxon>
    </lineage>
</organism>
<evidence type="ECO:0000313" key="4">
    <source>
        <dbReference type="Proteomes" id="UP000789405"/>
    </source>
</evidence>
<protein>
    <submittedName>
        <fullName evidence="3">22405_t:CDS:1</fullName>
    </submittedName>
</protein>
<feature type="region of interest" description="Disordered" evidence="2">
    <location>
        <begin position="122"/>
        <end position="151"/>
    </location>
</feature>
<dbReference type="Proteomes" id="UP000789405">
    <property type="component" value="Unassembled WGS sequence"/>
</dbReference>
<dbReference type="PANTHER" id="PTHR35519">
    <property type="entry name" value="MEMBRANE PROTEINS"/>
    <property type="match status" value="1"/>
</dbReference>
<dbReference type="Pfam" id="PF07896">
    <property type="entry name" value="DUF1674"/>
    <property type="match status" value="1"/>
</dbReference>
<accession>A0A9N9HJL3</accession>
<feature type="compositionally biased region" description="Basic residues" evidence="2">
    <location>
        <begin position="140"/>
        <end position="150"/>
    </location>
</feature>
<dbReference type="Pfam" id="PF13430">
    <property type="entry name" value="DUF4112"/>
    <property type="match status" value="1"/>
</dbReference>
<dbReference type="AlphaFoldDB" id="A0A9N9HJL3"/>
<evidence type="ECO:0000313" key="3">
    <source>
        <dbReference type="EMBL" id="CAG8687550.1"/>
    </source>
</evidence>
<name>A0A9N9HJL3_9GLOM</name>
<dbReference type="InterPro" id="IPR025187">
    <property type="entry name" value="DUF4112"/>
</dbReference>
<proteinExistence type="inferred from homology"/>
<comment type="caution">
    <text evidence="3">The sequence shown here is derived from an EMBL/GenBank/DDBJ whole genome shotgun (WGS) entry which is preliminary data.</text>
</comment>
<dbReference type="InterPro" id="IPR012875">
    <property type="entry name" value="SDHF4"/>
</dbReference>
<dbReference type="EMBL" id="CAJVPY010007832">
    <property type="protein sequence ID" value="CAG8687550.1"/>
    <property type="molecule type" value="Genomic_DNA"/>
</dbReference>
<evidence type="ECO:0000256" key="2">
    <source>
        <dbReference type="SAM" id="MobiDB-lite"/>
    </source>
</evidence>